<dbReference type="AlphaFoldDB" id="A0A7X1AWU8"/>
<organism evidence="1 2">
    <name type="scientific">Puniceicoccus vermicola</name>
    <dbReference type="NCBI Taxonomy" id="388746"/>
    <lineage>
        <taxon>Bacteria</taxon>
        <taxon>Pseudomonadati</taxon>
        <taxon>Verrucomicrobiota</taxon>
        <taxon>Opitutia</taxon>
        <taxon>Puniceicoccales</taxon>
        <taxon>Puniceicoccaceae</taxon>
        <taxon>Puniceicoccus</taxon>
    </lineage>
</organism>
<reference evidence="1 2" key="1">
    <citation type="submission" date="2020-07" db="EMBL/GenBank/DDBJ databases">
        <authorList>
            <person name="Feng X."/>
        </authorList>
    </citation>
    <scope>NUCLEOTIDE SEQUENCE [LARGE SCALE GENOMIC DNA]</scope>
    <source>
        <strain evidence="1 2">JCM14086</strain>
    </source>
</reference>
<dbReference type="EMBL" id="JACHVA010000053">
    <property type="protein sequence ID" value="MBC2601466.1"/>
    <property type="molecule type" value="Genomic_DNA"/>
</dbReference>
<gene>
    <name evidence="1" type="ORF">H5P30_06710</name>
</gene>
<keyword evidence="2" id="KW-1185">Reference proteome</keyword>
<proteinExistence type="predicted"/>
<dbReference type="Proteomes" id="UP000525652">
    <property type="component" value="Unassembled WGS sequence"/>
</dbReference>
<accession>A0A7X1AWU8</accession>
<evidence type="ECO:0000313" key="2">
    <source>
        <dbReference type="Proteomes" id="UP000525652"/>
    </source>
</evidence>
<name>A0A7X1AWU8_9BACT</name>
<comment type="caution">
    <text evidence="1">The sequence shown here is derived from an EMBL/GenBank/DDBJ whole genome shotgun (WGS) entry which is preliminary data.</text>
</comment>
<sequence>MSNVRFDRGPDDWMMATVQISPERNPLPDARDEDYMDDVLLTLTLCYKVKNPAEGQSPLSFYRSTVRMVSIEQSKRYSLYFFLPGVIRDRDELDVEPFAWMVEMEVSGTKVGMSLDQAGGEVQKDKEGYDNFLSQASSGVQENEGLLVPVYLAPNHIVDSSRLRYTEVPAFYRFEPEN</sequence>
<dbReference type="RefSeq" id="WP_185692178.1">
    <property type="nucleotide sequence ID" value="NZ_JACHVA010000053.1"/>
</dbReference>
<protein>
    <submittedName>
        <fullName evidence="1">Uncharacterized protein</fullName>
    </submittedName>
</protein>
<evidence type="ECO:0000313" key="1">
    <source>
        <dbReference type="EMBL" id="MBC2601466.1"/>
    </source>
</evidence>